<evidence type="ECO:0000313" key="4">
    <source>
        <dbReference type="EMBL" id="KAF2137746.1"/>
    </source>
</evidence>
<dbReference type="RefSeq" id="XP_033393461.1">
    <property type="nucleotide sequence ID" value="XM_033545326.1"/>
</dbReference>
<name>A0A6A6B1Q2_9PEZI</name>
<evidence type="ECO:0008006" key="6">
    <source>
        <dbReference type="Google" id="ProtNLM"/>
    </source>
</evidence>
<dbReference type="Gene3D" id="3.50.50.60">
    <property type="entry name" value="FAD/NAD(P)-binding domain"/>
    <property type="match status" value="2"/>
</dbReference>
<keyword evidence="1" id="KW-0285">Flavoprotein</keyword>
<dbReference type="GeneID" id="54302831"/>
<proteinExistence type="predicted"/>
<organism evidence="4 5">
    <name type="scientific">Aplosporella prunicola CBS 121167</name>
    <dbReference type="NCBI Taxonomy" id="1176127"/>
    <lineage>
        <taxon>Eukaryota</taxon>
        <taxon>Fungi</taxon>
        <taxon>Dikarya</taxon>
        <taxon>Ascomycota</taxon>
        <taxon>Pezizomycotina</taxon>
        <taxon>Dothideomycetes</taxon>
        <taxon>Dothideomycetes incertae sedis</taxon>
        <taxon>Botryosphaeriales</taxon>
        <taxon>Aplosporellaceae</taxon>
        <taxon>Aplosporella</taxon>
    </lineage>
</organism>
<dbReference type="EMBL" id="ML995500">
    <property type="protein sequence ID" value="KAF2137746.1"/>
    <property type="molecule type" value="Genomic_DNA"/>
</dbReference>
<sequence>MAAMGSNSGRNVDVAIIGAGRADWVLRGQGWYGLVAARTYLRLRRNTNLLIIDSDSTVGGVWSESRLYPNLVAQVNLGLFNFTDVPMPATGVNDKNQVTGRMIHNYLAAFAKDNDLLHRIRFNTHVDKAVRCRRGWRLSFNNSSDTVDAEKLIVATGVTSIPNMPVYTTEEVTVPVVHSRDLGQSYSELQQADKKHIIVVGAAKSAYDAVYLLLSMGKKVTWVIRPDGAGPLAILPAELLGIWTSIGVASTRLMTALSPSIFNTEGFLYRIFQKNPLGRLFTGLFWDVVAFLSDLHAGYYKNDHVAKLRPEVDGKGIFWANSGLGVVTLPDFWSTIHKGDVTIVRDALDSLNHNTLRLRSGKAVQSDFIIMCTGWGDHFAMFNEAYKTEIGLPVRSKTSLEKDPADTEWERIDQKAEAVVDAKLPFLAKGPILKNPQSSSRPQCRWRLYRRVVPLSLAEKGDRSLAILGQIHTVQTPLVSEIQSFWAILYLLDELELPDHDTMVREIAEWNAWTRKRYLSQGQKFPYSLYDFLPYIDTLCNDLGINSRRKSNALAEVFSPYRPKDFNGFIGEYFANKAKRKGAVMPPKSSHQFVVD</sequence>
<dbReference type="InterPro" id="IPR036188">
    <property type="entry name" value="FAD/NAD-bd_sf"/>
</dbReference>
<reference evidence="4" key="1">
    <citation type="journal article" date="2020" name="Stud. Mycol.">
        <title>101 Dothideomycetes genomes: a test case for predicting lifestyles and emergence of pathogens.</title>
        <authorList>
            <person name="Haridas S."/>
            <person name="Albert R."/>
            <person name="Binder M."/>
            <person name="Bloem J."/>
            <person name="Labutti K."/>
            <person name="Salamov A."/>
            <person name="Andreopoulos B."/>
            <person name="Baker S."/>
            <person name="Barry K."/>
            <person name="Bills G."/>
            <person name="Bluhm B."/>
            <person name="Cannon C."/>
            <person name="Castanera R."/>
            <person name="Culley D."/>
            <person name="Daum C."/>
            <person name="Ezra D."/>
            <person name="Gonzalez J."/>
            <person name="Henrissat B."/>
            <person name="Kuo A."/>
            <person name="Liang C."/>
            <person name="Lipzen A."/>
            <person name="Lutzoni F."/>
            <person name="Magnuson J."/>
            <person name="Mondo S."/>
            <person name="Nolan M."/>
            <person name="Ohm R."/>
            <person name="Pangilinan J."/>
            <person name="Park H.-J."/>
            <person name="Ramirez L."/>
            <person name="Alfaro M."/>
            <person name="Sun H."/>
            <person name="Tritt A."/>
            <person name="Yoshinaga Y."/>
            <person name="Zwiers L.-H."/>
            <person name="Turgeon B."/>
            <person name="Goodwin S."/>
            <person name="Spatafora J."/>
            <person name="Crous P."/>
            <person name="Grigoriev I."/>
        </authorList>
    </citation>
    <scope>NUCLEOTIDE SEQUENCE</scope>
    <source>
        <strain evidence="4">CBS 121167</strain>
    </source>
</reference>
<dbReference type="Pfam" id="PF13738">
    <property type="entry name" value="Pyr_redox_3"/>
    <property type="match status" value="1"/>
</dbReference>
<protein>
    <recommendedName>
        <fullName evidence="6">FAD/NAD(P)-binding domain-containing protein</fullName>
    </recommendedName>
</protein>
<evidence type="ECO:0000256" key="2">
    <source>
        <dbReference type="ARBA" id="ARBA00022827"/>
    </source>
</evidence>
<keyword evidence="2" id="KW-0274">FAD</keyword>
<keyword evidence="3" id="KW-0560">Oxidoreductase</keyword>
<gene>
    <name evidence="4" type="ORF">K452DRAFT_339869</name>
</gene>
<evidence type="ECO:0000256" key="3">
    <source>
        <dbReference type="ARBA" id="ARBA00023002"/>
    </source>
</evidence>
<evidence type="ECO:0000313" key="5">
    <source>
        <dbReference type="Proteomes" id="UP000799438"/>
    </source>
</evidence>
<dbReference type="Proteomes" id="UP000799438">
    <property type="component" value="Unassembled WGS sequence"/>
</dbReference>
<accession>A0A6A6B1Q2</accession>
<dbReference type="AlphaFoldDB" id="A0A6A6B1Q2"/>
<dbReference type="SUPFAM" id="SSF51905">
    <property type="entry name" value="FAD/NAD(P)-binding domain"/>
    <property type="match status" value="2"/>
</dbReference>
<keyword evidence="5" id="KW-1185">Reference proteome</keyword>
<evidence type="ECO:0000256" key="1">
    <source>
        <dbReference type="ARBA" id="ARBA00022630"/>
    </source>
</evidence>
<dbReference type="PANTHER" id="PTHR23023">
    <property type="entry name" value="DIMETHYLANILINE MONOOXYGENASE"/>
    <property type="match status" value="1"/>
</dbReference>
<dbReference type="GO" id="GO:0016491">
    <property type="term" value="F:oxidoreductase activity"/>
    <property type="evidence" value="ECO:0007669"/>
    <property type="project" value="UniProtKB-KW"/>
</dbReference>
<dbReference type="InterPro" id="IPR050346">
    <property type="entry name" value="FMO-like"/>
</dbReference>
<dbReference type="OrthoDB" id="2915840at2759"/>